<organism evidence="1 2">
    <name type="scientific">Vibrio tritonius</name>
    <dbReference type="NCBI Taxonomy" id="1435069"/>
    <lineage>
        <taxon>Bacteria</taxon>
        <taxon>Pseudomonadati</taxon>
        <taxon>Pseudomonadota</taxon>
        <taxon>Gammaproteobacteria</taxon>
        <taxon>Vibrionales</taxon>
        <taxon>Vibrionaceae</taxon>
        <taxon>Vibrio</taxon>
    </lineage>
</organism>
<dbReference type="SUPFAM" id="SSF161187">
    <property type="entry name" value="YfgJ-like"/>
    <property type="match status" value="1"/>
</dbReference>
<dbReference type="InterPro" id="IPR029037">
    <property type="entry name" value="DUF1407/YfgJ-like_sf"/>
</dbReference>
<gene>
    <name evidence="1" type="ORF">LDJ79_16920</name>
</gene>
<comment type="caution">
    <text evidence="1">The sequence shown here is derived from an EMBL/GenBank/DDBJ whole genome shotgun (WGS) entry which is preliminary data.</text>
</comment>
<dbReference type="InterPro" id="IPR010807">
    <property type="entry name" value="YfgJ-like"/>
</dbReference>
<dbReference type="RefSeq" id="WP_225251443.1">
    <property type="nucleotide sequence ID" value="NZ_JAIWIU010000124.1"/>
</dbReference>
<protein>
    <submittedName>
        <fullName evidence="1">Zinc ribbon domain-containing protein</fullName>
    </submittedName>
</protein>
<evidence type="ECO:0000313" key="1">
    <source>
        <dbReference type="EMBL" id="MCA2017805.1"/>
    </source>
</evidence>
<dbReference type="Proteomes" id="UP001199044">
    <property type="component" value="Unassembled WGS sequence"/>
</dbReference>
<sequence>MSNLCPECQEELSWDGEYLCKKCQKHYKKLVYCPDCNAQMEKLQACGAVSYFCPQCNELKSKSRVRSEFVTN</sequence>
<dbReference type="Pfam" id="PF07191">
    <property type="entry name" value="Zn_ribbon_6"/>
    <property type="match status" value="1"/>
</dbReference>
<accession>A0ABS7YQ49</accession>
<dbReference type="Gene3D" id="2.10.290.10">
    <property type="entry name" value="YfgJ-like"/>
    <property type="match status" value="1"/>
</dbReference>
<name>A0ABS7YQ49_9VIBR</name>
<evidence type="ECO:0000313" key="2">
    <source>
        <dbReference type="Proteomes" id="UP001199044"/>
    </source>
</evidence>
<dbReference type="EMBL" id="JAIWIU010000124">
    <property type="protein sequence ID" value="MCA2017805.1"/>
    <property type="molecule type" value="Genomic_DNA"/>
</dbReference>
<keyword evidence="2" id="KW-1185">Reference proteome</keyword>
<reference evidence="2" key="1">
    <citation type="submission" date="2023-07" db="EMBL/GenBank/DDBJ databases">
        <title>Molecular identification of indigenous halophilic bacteria isolated from red sea cost, biodegradation of synthetic dyes and assessment of degraded metabolite toxicity.</title>
        <authorList>
            <person name="Chaieb K."/>
            <person name="Altayb H.N."/>
        </authorList>
    </citation>
    <scope>NUCLEOTIDE SEQUENCE [LARGE SCALE GENOMIC DNA]</scope>
    <source>
        <strain evidence="2">K20</strain>
    </source>
</reference>
<proteinExistence type="predicted"/>